<dbReference type="SUPFAM" id="SSF56204">
    <property type="entry name" value="Hect, E3 ligase catalytic domain"/>
    <property type="match status" value="1"/>
</dbReference>
<feature type="active site" description="Glycyl thioester intermediate" evidence="5">
    <location>
        <position position="1315"/>
    </location>
</feature>
<feature type="compositionally biased region" description="Low complexity" evidence="6">
    <location>
        <begin position="1150"/>
        <end position="1166"/>
    </location>
</feature>
<evidence type="ECO:0000256" key="3">
    <source>
        <dbReference type="ARBA" id="ARBA00022679"/>
    </source>
</evidence>
<keyword evidence="3" id="KW-0808">Transferase</keyword>
<dbReference type="Pfam" id="PF16558">
    <property type="entry name" value="AZUL"/>
    <property type="match status" value="1"/>
</dbReference>
<dbReference type="GO" id="GO:0000209">
    <property type="term" value="P:protein polyubiquitination"/>
    <property type="evidence" value="ECO:0007669"/>
    <property type="project" value="InterPro"/>
</dbReference>
<feature type="region of interest" description="Disordered" evidence="6">
    <location>
        <begin position="1149"/>
        <end position="1177"/>
    </location>
</feature>
<feature type="compositionally biased region" description="Basic and acidic residues" evidence="6">
    <location>
        <begin position="389"/>
        <end position="403"/>
    </location>
</feature>
<dbReference type="Proteomes" id="UP001149165">
    <property type="component" value="Unassembled WGS sequence"/>
</dbReference>
<feature type="region of interest" description="Disordered" evidence="6">
    <location>
        <begin position="1"/>
        <end position="29"/>
    </location>
</feature>
<dbReference type="SMART" id="SM00119">
    <property type="entry name" value="HECTc"/>
    <property type="match status" value="1"/>
</dbReference>
<evidence type="ECO:0000256" key="5">
    <source>
        <dbReference type="PROSITE-ProRule" id="PRU00104"/>
    </source>
</evidence>
<dbReference type="OrthoDB" id="5981550at2759"/>
<evidence type="ECO:0000313" key="10">
    <source>
        <dbReference type="Proteomes" id="UP001149165"/>
    </source>
</evidence>
<organism evidence="9 10">
    <name type="scientific">Penicillium angulare</name>
    <dbReference type="NCBI Taxonomy" id="116970"/>
    <lineage>
        <taxon>Eukaryota</taxon>
        <taxon>Fungi</taxon>
        <taxon>Dikarya</taxon>
        <taxon>Ascomycota</taxon>
        <taxon>Pezizomycotina</taxon>
        <taxon>Eurotiomycetes</taxon>
        <taxon>Eurotiomycetidae</taxon>
        <taxon>Eurotiales</taxon>
        <taxon>Aspergillaceae</taxon>
        <taxon>Penicillium</taxon>
    </lineage>
</organism>
<reference evidence="9" key="1">
    <citation type="submission" date="2022-11" db="EMBL/GenBank/DDBJ databases">
        <authorList>
            <person name="Petersen C."/>
        </authorList>
    </citation>
    <scope>NUCLEOTIDE SEQUENCE</scope>
    <source>
        <strain evidence="9">IBT 30069</strain>
    </source>
</reference>
<feature type="compositionally biased region" description="Basic and acidic residues" evidence="6">
    <location>
        <begin position="170"/>
        <end position="185"/>
    </location>
</feature>
<evidence type="ECO:0000313" key="9">
    <source>
        <dbReference type="EMBL" id="KAJ5093487.1"/>
    </source>
</evidence>
<gene>
    <name evidence="9" type="ORF">N7456_009348</name>
</gene>
<evidence type="ECO:0000256" key="6">
    <source>
        <dbReference type="SAM" id="MobiDB-lite"/>
    </source>
</evidence>
<dbReference type="PANTHER" id="PTHR45700">
    <property type="entry name" value="UBIQUITIN-PROTEIN LIGASE E3C"/>
    <property type="match status" value="1"/>
</dbReference>
<evidence type="ECO:0000259" key="8">
    <source>
        <dbReference type="PROSITE" id="PS50237"/>
    </source>
</evidence>
<dbReference type="EMBL" id="JAPQKH010000006">
    <property type="protein sequence ID" value="KAJ5093487.1"/>
    <property type="molecule type" value="Genomic_DNA"/>
</dbReference>
<feature type="domain" description="HECT" evidence="8">
    <location>
        <begin position="942"/>
        <end position="1347"/>
    </location>
</feature>
<keyword evidence="4 5" id="KW-0833">Ubl conjugation pathway</keyword>
<evidence type="ECO:0000256" key="4">
    <source>
        <dbReference type="ARBA" id="ARBA00022786"/>
    </source>
</evidence>
<dbReference type="Gene3D" id="3.30.2160.10">
    <property type="entry name" value="Hect, E3 ligase catalytic domain"/>
    <property type="match status" value="2"/>
</dbReference>
<dbReference type="GO" id="GO:0061630">
    <property type="term" value="F:ubiquitin protein ligase activity"/>
    <property type="evidence" value="ECO:0007669"/>
    <property type="project" value="UniProtKB-EC"/>
</dbReference>
<comment type="catalytic activity">
    <reaction evidence="1">
        <text>S-ubiquitinyl-[E2 ubiquitin-conjugating enzyme]-L-cysteine + [acceptor protein]-L-lysine = [E2 ubiquitin-conjugating enzyme]-L-cysteine + N(6)-ubiquitinyl-[acceptor protein]-L-lysine.</text>
        <dbReference type="EC" id="2.3.2.26"/>
    </reaction>
</comment>
<dbReference type="Pfam" id="PF00632">
    <property type="entry name" value="HECT"/>
    <property type="match status" value="1"/>
</dbReference>
<comment type="caution">
    <text evidence="9">The sequence shown here is derived from an EMBL/GenBank/DDBJ whole genome shotgun (WGS) entry which is preliminary data.</text>
</comment>
<dbReference type="Gene3D" id="6.10.130.10">
    <property type="entry name" value="Ubiquitin-protein ligase E3A, N-terminal zinc-binding domain (AZUL)"/>
    <property type="match status" value="1"/>
</dbReference>
<accession>A0A9W9F4S3</accession>
<evidence type="ECO:0000256" key="7">
    <source>
        <dbReference type="SAM" id="Phobius"/>
    </source>
</evidence>
<dbReference type="Gene3D" id="3.30.2410.10">
    <property type="entry name" value="Hect, E3 ligase catalytic domain"/>
    <property type="match status" value="1"/>
</dbReference>
<keyword evidence="10" id="KW-1185">Reference proteome</keyword>
<feature type="compositionally biased region" description="Polar residues" evidence="6">
    <location>
        <begin position="261"/>
        <end position="276"/>
    </location>
</feature>
<name>A0A9W9F4S3_9EURO</name>
<sequence>MTRLRGASLDSPHPQSSGGDRQYCRSKLPPNAPDIIAQNTVDVLDPSRVLPWYRDERRRRFNILIRRYKNQLLYGCDDPGCRTPTCASRRRRVSEGPYRQYTELSARTLACYLASLDDAESGLCCNNPKAPSDLTVHDYHRISLQRSRAFQAQAVAAATAAEEQNSFLRGPDRESGNAFKRRMEQSKPTGVAGTDAVEASSSSGNGHPSGYYFQDLDYAAEQPLKDPKSFTQNLFDTLSLRMVEWLPLRRTTESLSHKFKQQSSQSDHGASQTDQGSGLPDKESEKGRPNTGKPTSSHSQNPNPRTPSSRTSGNQTAVELKIQNQHVKRLSLTEMDQWRQSPRSSMEEKKRPEYKSRKVSLKPQLNTNDFATMPSPPALKHRPQKHRGRIGELESTRSKDCPKNQRRVSWDSQRVINQPSLEDSPGKPLLPPQSDIEIESPSNRKAKSAPRSHLAEHSPMAQTVSHLTADIIDGLSQIMVESPEDEETWRDEIDRIQHTGSFDHPDWRFATSRQRQAFPFISQSVYFVLSNATHILRSFGTDSIPHSSSSKEVIDNRLDVSRLQGSLQHLFTICPWDIALHSLWSALDKLFVPPNDFSSSARHSRRSSHSSTMTGPTTALPVARRISDVANEDHLSDGDAAYIATVALFTLVSSIPNIDVGTWRQILQMRAAGGVASSAVMEKLSSDQAQQAVDATDKLEHELGLRLVNRLVRALCARLAYHEISKARQVYTLELPKQRKISVLDRIVDHLSEHHTFHKPGADAPSHQPTGPSPVIVEWLRTLLLREWDGNPEMARSSAAGGAVQILALMYKERNRLGLSPEDFHTPLLAERLDPLEMPVAWVGSLTNNRTIHLMSYCFLFPPSFLVIYFRALNYSAMSKYYEAAMTTTRHVTQTAYSNAITIADDSSLLQRMKISMSTYFVLNVRRDNILTDSLNQLWRRERRELMRPLKVQMGMDEGEEGMDHGGVQQEYFRVLMAEALNPSYGMFTMDTRHHLSWPRPCPLEPLYKFELIGLLMSIAVFNGITLPVNFPIAFYRKLLGLKVKKLDHIRDGWPELTQGLDMLLSWNDGDVGDIFMRTYEFSFESFSGIENVDMQKVGRDAVWPNPPKAAGGSPGPKNSAYIDVPHYFDALQEGPSSMVAEASIPTPLSGTEKTIKSSSESSPLQSPTPPSDEAPLVTNLNRHRFVKDYIFWLTDKSIRPQFDAFVRGFFTCLDRSAISIFTPEALKAVVEGLQKIDINELQNHARYEGGFEPRHRVIRDFWSVVHEYSDEKKAKLLEFVTATDRVPVNGISTIMFVIQKNGVGDERLPTSLTCFGRLLLPEYSSKEALAVKLDKAIENARGFGVA</sequence>
<reference evidence="9" key="2">
    <citation type="journal article" date="2023" name="IMA Fungus">
        <title>Comparative genomic study of the Penicillium genus elucidates a diverse pangenome and 15 lateral gene transfer events.</title>
        <authorList>
            <person name="Petersen C."/>
            <person name="Sorensen T."/>
            <person name="Nielsen M.R."/>
            <person name="Sondergaard T.E."/>
            <person name="Sorensen J.L."/>
            <person name="Fitzpatrick D.A."/>
            <person name="Frisvad J.C."/>
            <person name="Nielsen K.L."/>
        </authorList>
    </citation>
    <scope>NUCLEOTIDE SEQUENCE</scope>
    <source>
        <strain evidence="9">IBT 30069</strain>
    </source>
</reference>
<evidence type="ECO:0000256" key="1">
    <source>
        <dbReference type="ARBA" id="ARBA00000885"/>
    </source>
</evidence>
<dbReference type="PROSITE" id="PS50237">
    <property type="entry name" value="HECT"/>
    <property type="match status" value="1"/>
</dbReference>
<keyword evidence="7" id="KW-0812">Transmembrane</keyword>
<feature type="compositionally biased region" description="Basic residues" evidence="6">
    <location>
        <begin position="379"/>
        <end position="388"/>
    </location>
</feature>
<proteinExistence type="predicted"/>
<feature type="region of interest" description="Disordered" evidence="6">
    <location>
        <begin position="166"/>
        <end position="208"/>
    </location>
</feature>
<keyword evidence="7" id="KW-1133">Transmembrane helix</keyword>
<dbReference type="FunFam" id="3.30.2410.10:FF:000003">
    <property type="entry name" value="probable E3 ubiquitin-protein ligase HERC4 isoform X1"/>
    <property type="match status" value="1"/>
</dbReference>
<feature type="compositionally biased region" description="Polar residues" evidence="6">
    <location>
        <begin position="410"/>
        <end position="421"/>
    </location>
</feature>
<evidence type="ECO:0000256" key="2">
    <source>
        <dbReference type="ARBA" id="ARBA00012485"/>
    </source>
</evidence>
<dbReference type="InterPro" id="IPR000569">
    <property type="entry name" value="HECT_dom"/>
</dbReference>
<feature type="region of interest" description="Disordered" evidence="6">
    <location>
        <begin position="256"/>
        <end position="462"/>
    </location>
</feature>
<dbReference type="InterPro" id="IPR032353">
    <property type="entry name" value="AZUL"/>
</dbReference>
<keyword evidence="7" id="KW-0472">Membrane</keyword>
<dbReference type="InterPro" id="IPR044611">
    <property type="entry name" value="E3A/B/C-like"/>
</dbReference>
<dbReference type="Gene3D" id="3.90.1750.10">
    <property type="entry name" value="Hect, E3 ligase catalytic domains"/>
    <property type="match status" value="2"/>
</dbReference>
<protein>
    <recommendedName>
        <fullName evidence="2">HECT-type E3 ubiquitin transferase</fullName>
        <ecNumber evidence="2">2.3.2.26</ecNumber>
    </recommendedName>
</protein>
<feature type="region of interest" description="Disordered" evidence="6">
    <location>
        <begin position="598"/>
        <end position="617"/>
    </location>
</feature>
<dbReference type="EC" id="2.3.2.26" evidence="2"/>
<feature type="compositionally biased region" description="Basic and acidic residues" evidence="6">
    <location>
        <begin position="345"/>
        <end position="356"/>
    </location>
</feature>
<dbReference type="InterPro" id="IPR035983">
    <property type="entry name" value="Hect_E3_ubiquitin_ligase"/>
</dbReference>
<dbReference type="InterPro" id="IPR042556">
    <property type="entry name" value="AZUL_sf"/>
</dbReference>
<feature type="transmembrane region" description="Helical" evidence="7">
    <location>
        <begin position="1012"/>
        <end position="1036"/>
    </location>
</feature>
<feature type="compositionally biased region" description="Polar residues" evidence="6">
    <location>
        <begin position="292"/>
        <end position="325"/>
    </location>
</feature>